<dbReference type="EC" id="3.1.1.81" evidence="5"/>
<evidence type="ECO:0000256" key="5">
    <source>
        <dbReference type="ARBA" id="ARBA00013131"/>
    </source>
</evidence>
<dbReference type="InterPro" id="IPR036866">
    <property type="entry name" value="RibonucZ/Hydroxyglut_hydro"/>
</dbReference>
<gene>
    <name evidence="10" type="ORF">B0X71_18390</name>
</gene>
<organism evidence="10 11">
    <name type="scientific">Planococcus lenghuensis</name>
    <dbReference type="NCBI Taxonomy" id="2213202"/>
    <lineage>
        <taxon>Bacteria</taxon>
        <taxon>Bacillati</taxon>
        <taxon>Bacillota</taxon>
        <taxon>Bacilli</taxon>
        <taxon>Bacillales</taxon>
        <taxon>Caryophanaceae</taxon>
        <taxon>Planococcus</taxon>
    </lineage>
</organism>
<dbReference type="OrthoDB" id="333278at2"/>
<dbReference type="GO" id="GO:0102007">
    <property type="term" value="F:acyl-L-homoserine-lactone lactonohydrolase activity"/>
    <property type="evidence" value="ECO:0007669"/>
    <property type="project" value="UniProtKB-EC"/>
</dbReference>
<dbReference type="InterPro" id="IPR001279">
    <property type="entry name" value="Metallo-B-lactamas"/>
</dbReference>
<dbReference type="Gene3D" id="3.60.15.10">
    <property type="entry name" value="Ribonuclease Z/Hydroxyacylglutathione hydrolase-like"/>
    <property type="match status" value="1"/>
</dbReference>
<evidence type="ECO:0000256" key="8">
    <source>
        <dbReference type="ARBA" id="ARBA00022833"/>
    </source>
</evidence>
<protein>
    <recommendedName>
        <fullName evidence="5">quorum-quenching N-acyl-homoserine lactonase</fullName>
        <ecNumber evidence="5">3.1.1.81</ecNumber>
    </recommendedName>
</protein>
<reference evidence="10 11" key="1">
    <citation type="submission" date="2017-02" db="EMBL/GenBank/DDBJ databases">
        <title>The complete genomic sequence of a novel cold adapted crude oil-degrading bacterium Planococcus qaidamina Y42.</title>
        <authorList>
            <person name="Yang R."/>
        </authorList>
    </citation>
    <scope>NUCLEOTIDE SEQUENCE [LARGE SCALE GENOMIC DNA]</scope>
    <source>
        <strain evidence="10 11">Y42</strain>
    </source>
</reference>
<evidence type="ECO:0000313" key="11">
    <source>
        <dbReference type="Proteomes" id="UP000188184"/>
    </source>
</evidence>
<evidence type="ECO:0000256" key="7">
    <source>
        <dbReference type="ARBA" id="ARBA00022801"/>
    </source>
</evidence>
<feature type="domain" description="Metallo-beta-lactamase" evidence="9">
    <location>
        <begin position="34"/>
        <end position="236"/>
    </location>
</feature>
<dbReference type="PANTHER" id="PTHR42978">
    <property type="entry name" value="QUORUM-QUENCHING LACTONASE YTNP-RELATED-RELATED"/>
    <property type="match status" value="1"/>
</dbReference>
<dbReference type="SMART" id="SM00849">
    <property type="entry name" value="Lactamase_B"/>
    <property type="match status" value="1"/>
</dbReference>
<evidence type="ECO:0000256" key="6">
    <source>
        <dbReference type="ARBA" id="ARBA00022723"/>
    </source>
</evidence>
<evidence type="ECO:0000256" key="4">
    <source>
        <dbReference type="ARBA" id="ARBA00011245"/>
    </source>
</evidence>
<name>A0A1Q2L388_9BACL</name>
<dbReference type="PANTHER" id="PTHR42978:SF7">
    <property type="entry name" value="METALLO-HYDROLASE RV2300C-RELATED"/>
    <property type="match status" value="1"/>
</dbReference>
<dbReference type="SUPFAM" id="SSF56281">
    <property type="entry name" value="Metallo-hydrolase/oxidoreductase"/>
    <property type="match status" value="1"/>
</dbReference>
<comment type="subunit">
    <text evidence="4">Monomer.</text>
</comment>
<keyword evidence="6" id="KW-0479">Metal-binding</keyword>
<dbReference type="KEGG" id="pmar:B0X71_18390"/>
<comment type="cofactor">
    <cofactor evidence="2">
        <name>Zn(2+)</name>
        <dbReference type="ChEBI" id="CHEBI:29105"/>
    </cofactor>
</comment>
<proteinExistence type="inferred from homology"/>
<evidence type="ECO:0000256" key="1">
    <source>
        <dbReference type="ARBA" id="ARBA00000450"/>
    </source>
</evidence>
<dbReference type="RefSeq" id="WP_077590779.1">
    <property type="nucleotide sequence ID" value="NZ_CP019640.1"/>
</dbReference>
<evidence type="ECO:0000313" key="10">
    <source>
        <dbReference type="EMBL" id="AQQ54876.1"/>
    </source>
</evidence>
<sequence length="252" mass="27938">MSVEKLTLLPAGFCHVDRSVFNTRLSPGEKVLFPIWMYLIETTDGLFLVDTGMPDSCITDPNGMFAGTEDEGLIIPEMSKADRADQVLALAGYEPDDLAGIISTHWHFDHAGGNTLFPDTEIIVQRAEYDVAMEQGAYPAVCRSPHLNYRIIEGDTELVPGVSLIHTPGHTPGHQSVLVRTRNSGAILLTIDAVYVRANYEEGIPFAVKDEKEAARSIARLQKIAEAERAAVFFGHDQEQGKEWKKYPQFYS</sequence>
<dbReference type="EMBL" id="CP019640">
    <property type="protein sequence ID" value="AQQ54876.1"/>
    <property type="molecule type" value="Genomic_DNA"/>
</dbReference>
<dbReference type="Proteomes" id="UP000188184">
    <property type="component" value="Chromosome"/>
</dbReference>
<dbReference type="NCBIfam" id="NF045699">
    <property type="entry name" value="AHLLactAiiA"/>
    <property type="match status" value="1"/>
</dbReference>
<evidence type="ECO:0000256" key="3">
    <source>
        <dbReference type="ARBA" id="ARBA00007749"/>
    </source>
</evidence>
<dbReference type="Pfam" id="PF00753">
    <property type="entry name" value="Lactamase_B"/>
    <property type="match status" value="1"/>
</dbReference>
<comment type="similarity">
    <text evidence="3">Belongs to the metallo-beta-lactamase superfamily.</text>
</comment>
<evidence type="ECO:0000256" key="2">
    <source>
        <dbReference type="ARBA" id="ARBA00001947"/>
    </source>
</evidence>
<keyword evidence="8" id="KW-0862">Zinc</keyword>
<keyword evidence="7" id="KW-0378">Hydrolase</keyword>
<dbReference type="GO" id="GO:0046872">
    <property type="term" value="F:metal ion binding"/>
    <property type="evidence" value="ECO:0007669"/>
    <property type="project" value="UniProtKB-KW"/>
</dbReference>
<evidence type="ECO:0000259" key="9">
    <source>
        <dbReference type="SMART" id="SM00849"/>
    </source>
</evidence>
<dbReference type="InterPro" id="IPR054870">
    <property type="entry name" value="AHLLactAiiA"/>
</dbReference>
<keyword evidence="11" id="KW-1185">Reference proteome</keyword>
<accession>A0A1Q2L388</accession>
<dbReference type="InterPro" id="IPR051013">
    <property type="entry name" value="MBL_superfamily_lactonases"/>
</dbReference>
<dbReference type="AlphaFoldDB" id="A0A1Q2L388"/>
<comment type="catalytic activity">
    <reaction evidence="1">
        <text>an N-acyl-L-homoserine lactone + H2O = an N-acyl-L-homoserine + H(+)</text>
        <dbReference type="Rhea" id="RHEA:22576"/>
        <dbReference type="ChEBI" id="CHEBI:15377"/>
        <dbReference type="ChEBI" id="CHEBI:15378"/>
        <dbReference type="ChEBI" id="CHEBI:55474"/>
        <dbReference type="ChEBI" id="CHEBI:58921"/>
        <dbReference type="EC" id="3.1.1.81"/>
    </reaction>
</comment>
<dbReference type="CDD" id="cd07729">
    <property type="entry name" value="AHL_lactonase_MBL-fold"/>
    <property type="match status" value="1"/>
</dbReference>